<name>A0A370X2C4_9GAMM</name>
<evidence type="ECO:0000313" key="1">
    <source>
        <dbReference type="EMBL" id="RDS82538.1"/>
    </source>
</evidence>
<protein>
    <submittedName>
        <fullName evidence="1">Uncharacterized protein</fullName>
    </submittedName>
</protein>
<evidence type="ECO:0000313" key="2">
    <source>
        <dbReference type="Proteomes" id="UP000255334"/>
    </source>
</evidence>
<reference evidence="1 2" key="1">
    <citation type="submission" date="2018-07" db="EMBL/GenBank/DDBJ databases">
        <title>Dyella monticola sp. nov. and Dyella psychrodurans sp. nov. isolated from monsoon evergreen broad-leaved forest soil of Dinghu Mountain, China.</title>
        <authorList>
            <person name="Gao Z."/>
            <person name="Qiu L."/>
        </authorList>
    </citation>
    <scope>NUCLEOTIDE SEQUENCE [LARGE SCALE GENOMIC DNA]</scope>
    <source>
        <strain evidence="1 2">4MSK11</strain>
    </source>
</reference>
<sequence length="74" mass="8359">MNWPLFDKRDWPLIFTPSHWQGVPLSQLHLITYTTLTFTGAGHAETATDCLHPDDLRSAGHFAKAGERNTCHDI</sequence>
<gene>
    <name evidence="1" type="ORF">DWU99_14130</name>
</gene>
<accession>A0A370X2C4</accession>
<keyword evidence="2" id="KW-1185">Reference proteome</keyword>
<dbReference type="Proteomes" id="UP000255334">
    <property type="component" value="Unassembled WGS sequence"/>
</dbReference>
<organism evidence="1 2">
    <name type="scientific">Dyella psychrodurans</name>
    <dbReference type="NCBI Taxonomy" id="1927960"/>
    <lineage>
        <taxon>Bacteria</taxon>
        <taxon>Pseudomonadati</taxon>
        <taxon>Pseudomonadota</taxon>
        <taxon>Gammaproteobacteria</taxon>
        <taxon>Lysobacterales</taxon>
        <taxon>Rhodanobacteraceae</taxon>
        <taxon>Dyella</taxon>
    </lineage>
</organism>
<proteinExistence type="predicted"/>
<dbReference type="EMBL" id="QRBF01000005">
    <property type="protein sequence ID" value="RDS82538.1"/>
    <property type="molecule type" value="Genomic_DNA"/>
</dbReference>
<dbReference type="AlphaFoldDB" id="A0A370X2C4"/>
<comment type="caution">
    <text evidence="1">The sequence shown here is derived from an EMBL/GenBank/DDBJ whole genome shotgun (WGS) entry which is preliminary data.</text>
</comment>